<comment type="caution">
    <text evidence="2">The sequence shown here is derived from an EMBL/GenBank/DDBJ whole genome shotgun (WGS) entry which is preliminary data.</text>
</comment>
<dbReference type="Proteomes" id="UP001187315">
    <property type="component" value="Unassembled WGS sequence"/>
</dbReference>
<feature type="compositionally biased region" description="Basic and acidic residues" evidence="1">
    <location>
        <begin position="245"/>
        <end position="256"/>
    </location>
</feature>
<dbReference type="AlphaFoldDB" id="A0AA88T2C5"/>
<feature type="compositionally biased region" description="Basic and acidic residues" evidence="1">
    <location>
        <begin position="105"/>
        <end position="116"/>
    </location>
</feature>
<name>A0AA88T2C5_TACVA</name>
<gene>
    <name evidence="2" type="ORF">Q7C36_005181</name>
</gene>
<feature type="region of interest" description="Disordered" evidence="1">
    <location>
        <begin position="1"/>
        <end position="261"/>
    </location>
</feature>
<feature type="compositionally biased region" description="Basic and acidic residues" evidence="1">
    <location>
        <begin position="347"/>
        <end position="369"/>
    </location>
</feature>
<evidence type="ECO:0000256" key="1">
    <source>
        <dbReference type="SAM" id="MobiDB-lite"/>
    </source>
</evidence>
<proteinExistence type="predicted"/>
<reference evidence="2" key="1">
    <citation type="submission" date="2023-08" db="EMBL/GenBank/DDBJ databases">
        <title>Pelteobagrus vachellii genome.</title>
        <authorList>
            <person name="Liu H."/>
        </authorList>
    </citation>
    <scope>NUCLEOTIDE SEQUENCE</scope>
    <source>
        <strain evidence="2">PRFRI_2022a</strain>
        <tissue evidence="2">Muscle</tissue>
    </source>
</reference>
<accession>A0AA88T2C5</accession>
<sequence>MTTEEVETAEKPKNGGRIIAPSGNCDTKPEDPAEEVQRSRYLSTLPISTCAAKNRKRRKKGHNEAETASSLEEDGLEPVLLEKLFSSQESGMNKRHFFNLDTDSEEKTEHRNDQLRKRNKSVQSKQATPVKSSKQVSSSTEDEGFNEWKPTQDSEVSEEPVRTRVRKEESRKKESVIILQRPKGIESSSESDHLEEREKKPRQRMTNVAKIKERLKRLASSTEDVSGVGKSTPEYPESDSGGEEEQVREMDRKEAENSPVPQKEISTHNWLYFSMKGRIAVKVPVDMQQAFVSPGTVKVLKSRNIKRQQVGSASAQMCTSELVIVFLNCLLKIEAGEFGDGWGEGGQGREAETSVELFEKEGSDGEKHQ</sequence>
<feature type="region of interest" description="Disordered" evidence="1">
    <location>
        <begin position="341"/>
        <end position="369"/>
    </location>
</feature>
<feature type="compositionally biased region" description="Polar residues" evidence="1">
    <location>
        <begin position="121"/>
        <end position="139"/>
    </location>
</feature>
<feature type="compositionally biased region" description="Basic and acidic residues" evidence="1">
    <location>
        <begin position="190"/>
        <end position="199"/>
    </location>
</feature>
<dbReference type="EMBL" id="JAVHJS010000004">
    <property type="protein sequence ID" value="KAK2861015.1"/>
    <property type="molecule type" value="Genomic_DNA"/>
</dbReference>
<organism evidence="2 3">
    <name type="scientific">Tachysurus vachellii</name>
    <name type="common">Darkbarbel catfish</name>
    <name type="synonym">Pelteobagrus vachellii</name>
    <dbReference type="NCBI Taxonomy" id="175792"/>
    <lineage>
        <taxon>Eukaryota</taxon>
        <taxon>Metazoa</taxon>
        <taxon>Chordata</taxon>
        <taxon>Craniata</taxon>
        <taxon>Vertebrata</taxon>
        <taxon>Euteleostomi</taxon>
        <taxon>Actinopterygii</taxon>
        <taxon>Neopterygii</taxon>
        <taxon>Teleostei</taxon>
        <taxon>Ostariophysi</taxon>
        <taxon>Siluriformes</taxon>
        <taxon>Bagridae</taxon>
        <taxon>Tachysurus</taxon>
    </lineage>
</organism>
<evidence type="ECO:0000313" key="3">
    <source>
        <dbReference type="Proteomes" id="UP001187315"/>
    </source>
</evidence>
<feature type="compositionally biased region" description="Basic and acidic residues" evidence="1">
    <location>
        <begin position="27"/>
        <end position="38"/>
    </location>
</feature>
<evidence type="ECO:0000313" key="2">
    <source>
        <dbReference type="EMBL" id="KAK2861015.1"/>
    </source>
</evidence>
<protein>
    <submittedName>
        <fullName evidence="2">Uncharacterized protein</fullName>
    </submittedName>
</protein>
<keyword evidence="3" id="KW-1185">Reference proteome</keyword>
<feature type="compositionally biased region" description="Basic and acidic residues" evidence="1">
    <location>
        <begin position="159"/>
        <end position="175"/>
    </location>
</feature>